<dbReference type="Pfam" id="PF13306">
    <property type="entry name" value="LRR_5"/>
    <property type="match status" value="2"/>
</dbReference>
<dbReference type="PANTHER" id="PTHR45661:SF3">
    <property type="entry name" value="IG-LIKE DOMAIN-CONTAINING PROTEIN"/>
    <property type="match status" value="1"/>
</dbReference>
<dbReference type="GeneID" id="5886042"/>
<dbReference type="InterPro" id="IPR032675">
    <property type="entry name" value="LRR_dom_sf"/>
</dbReference>
<name>B0ERZ6_ENTDS</name>
<gene>
    <name evidence="1" type="ORF">EDI_262280</name>
</gene>
<evidence type="ECO:0000313" key="1">
    <source>
        <dbReference type="EMBL" id="EDR22701.1"/>
    </source>
</evidence>
<keyword evidence="2" id="KW-1185">Reference proteome</keyword>
<dbReference type="Proteomes" id="UP000008076">
    <property type="component" value="Unassembled WGS sequence"/>
</dbReference>
<evidence type="ECO:0008006" key="3">
    <source>
        <dbReference type="Google" id="ProtNLM"/>
    </source>
</evidence>
<accession>B0ERZ6</accession>
<dbReference type="InterPro" id="IPR026906">
    <property type="entry name" value="LRR_5"/>
</dbReference>
<dbReference type="Gene3D" id="3.80.10.10">
    <property type="entry name" value="Ribonuclease Inhibitor"/>
    <property type="match status" value="2"/>
</dbReference>
<dbReference type="VEuPathDB" id="AmoebaDB:EDI_262280"/>
<dbReference type="SUPFAM" id="SSF52058">
    <property type="entry name" value="L domain-like"/>
    <property type="match status" value="1"/>
</dbReference>
<dbReference type="KEGG" id="edi:EDI_262280"/>
<proteinExistence type="predicted"/>
<sequence>MTKVYTREDRKRYGLKIPKRFDKIGDSCFKDCRSLKSIKIPTNITSLGNRMNKCFEGCRSLTSIDIPSSVSKIGNECFYLCKSLTSIDIPYSVNELGSNCFDECSSLTSINIGNVQFTTEDRVFVGKEKLVSFPINNLKRIYGRPIRKRDINEFVIPTSIRKIGDGCFKECKSLTSINIPSSVKEIGNECFSGCRCEKELTEKVREIIYKQCDWDDDGCVVV</sequence>
<organism evidence="2">
    <name type="scientific">Entamoeba dispar (strain ATCC PRA-260 / SAW760)</name>
    <dbReference type="NCBI Taxonomy" id="370354"/>
    <lineage>
        <taxon>Eukaryota</taxon>
        <taxon>Amoebozoa</taxon>
        <taxon>Evosea</taxon>
        <taxon>Archamoebae</taxon>
        <taxon>Mastigamoebida</taxon>
        <taxon>Entamoebidae</taxon>
        <taxon>Entamoeba</taxon>
    </lineage>
</organism>
<dbReference type="InterPro" id="IPR053139">
    <property type="entry name" value="Surface_bspA-like"/>
</dbReference>
<dbReference type="PANTHER" id="PTHR45661">
    <property type="entry name" value="SURFACE ANTIGEN"/>
    <property type="match status" value="1"/>
</dbReference>
<dbReference type="RefSeq" id="XP_001740868.1">
    <property type="nucleotide sequence ID" value="XM_001740816.1"/>
</dbReference>
<dbReference type="AlphaFoldDB" id="B0ERZ6"/>
<reference evidence="2" key="1">
    <citation type="submission" date="2007-12" db="EMBL/GenBank/DDBJ databases">
        <title>Annotation of Entamoeba dispar SAW760.</title>
        <authorList>
            <person name="Lorenzi H."/>
            <person name="Inman J."/>
            <person name="Schobel S."/>
            <person name="Amedeo P."/>
            <person name="Caler E."/>
        </authorList>
    </citation>
    <scope>NUCLEOTIDE SEQUENCE [LARGE SCALE GENOMIC DNA]</scope>
    <source>
        <strain evidence="2">ATCC PRA-260 / SAW760</strain>
    </source>
</reference>
<evidence type="ECO:0000313" key="2">
    <source>
        <dbReference type="Proteomes" id="UP000008076"/>
    </source>
</evidence>
<dbReference type="EMBL" id="DS550561">
    <property type="protein sequence ID" value="EDR22701.1"/>
    <property type="molecule type" value="Genomic_DNA"/>
</dbReference>
<protein>
    <recommendedName>
        <fullName evidence="3">Leucine rich repeat containing protein BspA family protein</fullName>
    </recommendedName>
</protein>
<dbReference type="OrthoDB" id="1421090at2759"/>